<dbReference type="Proteomes" id="UP001165489">
    <property type="component" value="Unassembled WGS sequence"/>
</dbReference>
<dbReference type="SUPFAM" id="SSF47384">
    <property type="entry name" value="Homodimeric domain of signal transducing histidine kinase"/>
    <property type="match status" value="1"/>
</dbReference>
<keyword evidence="21" id="KW-1185">Reference proteome</keyword>
<dbReference type="RefSeq" id="WP_241349392.1">
    <property type="nucleotide sequence ID" value="NZ_JAKZGP010000055.1"/>
</dbReference>
<dbReference type="GO" id="GO:0005524">
    <property type="term" value="F:ATP binding"/>
    <property type="evidence" value="ECO:0007669"/>
    <property type="project" value="UniProtKB-KW"/>
</dbReference>
<dbReference type="InterPro" id="IPR000014">
    <property type="entry name" value="PAS"/>
</dbReference>
<keyword evidence="13 16" id="KW-0472">Membrane</keyword>
<dbReference type="Pfam" id="PF00512">
    <property type="entry name" value="HisKA"/>
    <property type="match status" value="1"/>
</dbReference>
<evidence type="ECO:0000259" key="17">
    <source>
        <dbReference type="PROSITE" id="PS50109"/>
    </source>
</evidence>
<feature type="domain" description="Response regulatory" evidence="18">
    <location>
        <begin position="810"/>
        <end position="928"/>
    </location>
</feature>
<dbReference type="CDD" id="cd16922">
    <property type="entry name" value="HATPase_EvgS-ArcB-TorS-like"/>
    <property type="match status" value="1"/>
</dbReference>
<keyword evidence="12" id="KW-0902">Two-component regulatory system</keyword>
<feature type="transmembrane region" description="Helical" evidence="16">
    <location>
        <begin position="65"/>
        <end position="89"/>
    </location>
</feature>
<evidence type="ECO:0000256" key="2">
    <source>
        <dbReference type="ARBA" id="ARBA00004651"/>
    </source>
</evidence>
<dbReference type="Gene3D" id="1.10.287.130">
    <property type="match status" value="1"/>
</dbReference>
<evidence type="ECO:0000256" key="5">
    <source>
        <dbReference type="ARBA" id="ARBA00022553"/>
    </source>
</evidence>
<dbReference type="Gene3D" id="1.20.120.160">
    <property type="entry name" value="HPT domain"/>
    <property type="match status" value="1"/>
</dbReference>
<dbReference type="Gene3D" id="3.30.450.40">
    <property type="match status" value="1"/>
</dbReference>
<name>A0ABS9V3P5_9BACT</name>
<keyword evidence="6" id="KW-0808">Transferase</keyword>
<comment type="caution">
    <text evidence="20">The sequence shown here is derived from an EMBL/GenBank/DDBJ whole genome shotgun (WGS) entry which is preliminary data.</text>
</comment>
<feature type="transmembrane region" description="Helical" evidence="16">
    <location>
        <begin position="6"/>
        <end position="27"/>
    </location>
</feature>
<dbReference type="SMART" id="SM00065">
    <property type="entry name" value="GAF"/>
    <property type="match status" value="1"/>
</dbReference>
<dbReference type="InterPro" id="IPR036641">
    <property type="entry name" value="HPT_dom_sf"/>
</dbReference>
<dbReference type="InterPro" id="IPR029016">
    <property type="entry name" value="GAF-like_dom_sf"/>
</dbReference>
<evidence type="ECO:0000256" key="3">
    <source>
        <dbReference type="ARBA" id="ARBA00012438"/>
    </source>
</evidence>
<keyword evidence="4" id="KW-1003">Cell membrane</keyword>
<dbReference type="InterPro" id="IPR005467">
    <property type="entry name" value="His_kinase_dom"/>
</dbReference>
<dbReference type="CDD" id="cd00082">
    <property type="entry name" value="HisKA"/>
    <property type="match status" value="1"/>
</dbReference>
<accession>A0ABS9V3P5</accession>
<dbReference type="SUPFAM" id="SSF52172">
    <property type="entry name" value="CheY-like"/>
    <property type="match status" value="1"/>
</dbReference>
<evidence type="ECO:0000256" key="15">
    <source>
        <dbReference type="PROSITE-ProRule" id="PRU00169"/>
    </source>
</evidence>
<dbReference type="InterPro" id="IPR003018">
    <property type="entry name" value="GAF"/>
</dbReference>
<dbReference type="SMART" id="SM00387">
    <property type="entry name" value="HATPase_c"/>
    <property type="match status" value="1"/>
</dbReference>
<dbReference type="Gene3D" id="3.30.565.10">
    <property type="entry name" value="Histidine kinase-like ATPase, C-terminal domain"/>
    <property type="match status" value="1"/>
</dbReference>
<dbReference type="InterPro" id="IPR004358">
    <property type="entry name" value="Sig_transdc_His_kin-like_C"/>
</dbReference>
<feature type="modified residue" description="Phosphohistidine" evidence="14">
    <location>
        <position position="989"/>
    </location>
</feature>
<evidence type="ECO:0000259" key="18">
    <source>
        <dbReference type="PROSITE" id="PS50110"/>
    </source>
</evidence>
<keyword evidence="7 16" id="KW-0812">Transmembrane</keyword>
<dbReference type="Gene3D" id="3.40.50.2300">
    <property type="match status" value="1"/>
</dbReference>
<dbReference type="InterPro" id="IPR036890">
    <property type="entry name" value="HATPase_C_sf"/>
</dbReference>
<feature type="modified residue" description="4-aspartylphosphate" evidence="15">
    <location>
        <position position="861"/>
    </location>
</feature>
<dbReference type="Pfam" id="PF02518">
    <property type="entry name" value="HATPase_c"/>
    <property type="match status" value="1"/>
</dbReference>
<keyword evidence="5 15" id="KW-0597">Phosphoprotein</keyword>
<evidence type="ECO:0000256" key="9">
    <source>
        <dbReference type="ARBA" id="ARBA00022777"/>
    </source>
</evidence>
<dbReference type="Pfam" id="PF13188">
    <property type="entry name" value="PAS_8"/>
    <property type="match status" value="1"/>
</dbReference>
<evidence type="ECO:0000259" key="19">
    <source>
        <dbReference type="PROSITE" id="PS50894"/>
    </source>
</evidence>
<dbReference type="SUPFAM" id="SSF55874">
    <property type="entry name" value="ATPase domain of HSP90 chaperone/DNA topoisomerase II/histidine kinase"/>
    <property type="match status" value="1"/>
</dbReference>
<dbReference type="InterPro" id="IPR031621">
    <property type="entry name" value="HisKA_7TM"/>
</dbReference>
<dbReference type="SUPFAM" id="SSF47226">
    <property type="entry name" value="Histidine-containing phosphotransfer domain, HPT domain"/>
    <property type="match status" value="1"/>
</dbReference>
<feature type="transmembrane region" description="Helical" evidence="16">
    <location>
        <begin position="101"/>
        <end position="122"/>
    </location>
</feature>
<feature type="transmembrane region" description="Helical" evidence="16">
    <location>
        <begin position="39"/>
        <end position="59"/>
    </location>
</feature>
<feature type="domain" description="Histidine kinase" evidence="17">
    <location>
        <begin position="557"/>
        <end position="780"/>
    </location>
</feature>
<dbReference type="InterPro" id="IPR036097">
    <property type="entry name" value="HisK_dim/P_sf"/>
</dbReference>
<keyword evidence="8" id="KW-0547">Nucleotide-binding</keyword>
<comment type="subcellular location">
    <subcellularLocation>
        <location evidence="2">Cell membrane</location>
        <topology evidence="2">Multi-pass membrane protein</topology>
    </subcellularLocation>
</comment>
<proteinExistence type="predicted"/>
<evidence type="ECO:0000313" key="21">
    <source>
        <dbReference type="Proteomes" id="UP001165489"/>
    </source>
</evidence>
<dbReference type="PROSITE" id="PS50894">
    <property type="entry name" value="HPT"/>
    <property type="match status" value="1"/>
</dbReference>
<dbReference type="Pfam" id="PF16927">
    <property type="entry name" value="HisKA_7TM"/>
    <property type="match status" value="1"/>
</dbReference>
<evidence type="ECO:0000256" key="13">
    <source>
        <dbReference type="ARBA" id="ARBA00023136"/>
    </source>
</evidence>
<dbReference type="SMART" id="SM00448">
    <property type="entry name" value="REC"/>
    <property type="match status" value="1"/>
</dbReference>
<feature type="domain" description="HPt" evidence="19">
    <location>
        <begin position="946"/>
        <end position="1046"/>
    </location>
</feature>
<dbReference type="PRINTS" id="PR00344">
    <property type="entry name" value="BCTRLSENSOR"/>
</dbReference>
<dbReference type="Pfam" id="PF00072">
    <property type="entry name" value="Response_reg"/>
    <property type="match status" value="1"/>
</dbReference>
<protein>
    <recommendedName>
        <fullName evidence="3">histidine kinase</fullName>
        <ecNumber evidence="3">2.7.13.3</ecNumber>
    </recommendedName>
</protein>
<evidence type="ECO:0000256" key="8">
    <source>
        <dbReference type="ARBA" id="ARBA00022741"/>
    </source>
</evidence>
<dbReference type="SMART" id="SM00388">
    <property type="entry name" value="HisKA"/>
    <property type="match status" value="1"/>
</dbReference>
<evidence type="ECO:0000256" key="11">
    <source>
        <dbReference type="ARBA" id="ARBA00022989"/>
    </source>
</evidence>
<evidence type="ECO:0000256" key="6">
    <source>
        <dbReference type="ARBA" id="ARBA00022679"/>
    </source>
</evidence>
<keyword evidence="9" id="KW-0418">Kinase</keyword>
<comment type="catalytic activity">
    <reaction evidence="1">
        <text>ATP + protein L-histidine = ADP + protein N-phospho-L-histidine.</text>
        <dbReference type="EC" id="2.7.13.3"/>
    </reaction>
</comment>
<evidence type="ECO:0000256" key="12">
    <source>
        <dbReference type="ARBA" id="ARBA00023012"/>
    </source>
</evidence>
<dbReference type="SUPFAM" id="SSF55781">
    <property type="entry name" value="GAF domain-like"/>
    <property type="match status" value="1"/>
</dbReference>
<dbReference type="EMBL" id="JAKZGP010000055">
    <property type="protein sequence ID" value="MCH7411037.1"/>
    <property type="molecule type" value="Genomic_DNA"/>
</dbReference>
<evidence type="ECO:0000256" key="14">
    <source>
        <dbReference type="PROSITE-ProRule" id="PRU00110"/>
    </source>
</evidence>
<evidence type="ECO:0000256" key="7">
    <source>
        <dbReference type="ARBA" id="ARBA00022692"/>
    </source>
</evidence>
<dbReference type="PROSITE" id="PS50110">
    <property type="entry name" value="RESPONSE_REGULATORY"/>
    <property type="match status" value="1"/>
</dbReference>
<sequence>MIEQLQFNFLSIPIFITSILFLFLIILSRKDTNQYGEKYFNYLMIACFSYAILYGFEIISTTKIYIIWLFKLEFIGGVMLTPLVLAFVLKYTGNEKYLGKVGKIIVFGFPIFFLITLFTNYWHGKFYESFDIVAYDSFYSITFVPGPIHWLYGIFNIFIVVVSNILLIRMLLFVPNAFSKQVVIILFATLVPWFTHIMDLFNIISTPLDLVPFSLAISAIFMYWGLFKLDLLKSMPIGFEKIFNDLNDGVIILDYEGSVITHNKTAASLLQLKPPLTKTIIVNQWPALSPLFDTNKVPNDLELKPTGTQTLIFKRESTLSDNSDYERTFYLKIRDVSNEKLTQEILQANELKLQKANTDLRRNELMLKSIALATKELLSNPDFSTATQKAITIIGKGAEVDRAYLFENSEDEFGKIYSSQRFEWSAADVPSEINNPELQNLPMDIYGDAIHFLVGNKIYQVIVSQLDDKDTKELLEGQQIKSILLIPIFVEDHFWGYVGFDDCTNERVWSEAEAALLLSFADSISNAIERKTLEHSLIQSMQKAKEASIAKSEFLANMSHEIRTPLNGVIGFSDLLMRTSLDQTQRNYLQSITQSGNLLLELINDILDFSKIEAGKLELNPVELNLKELAEESMTVIKPQIEEKNLKLILSLDQELPKIVLLDIIRIKQILMNLLSNAVKFTEKGEIELAIQVNEYDQRSHTVLLTFLVKDSGIGISKDKEKVIFDAFAQEDSSTTRKYGGTGLGLTICNKLLELMDSKLELVTELGIGSKFFFTIKAPVKEVDSMHIENDFSQSESNIDVEFLKSKSCKILLVDDNPVNMLLAKTIVRNIVPSASITEARNGLEAVELYKLHKPDLIFMDIQMPEMSGYEATQAIRKIEKSARTPIIALTAGTVKGEFERCLQAGMDDYLSKPILVSDISEMLGKYLHNYEEPSRPKYVSKFEEYKHTDPEFFAELILVSQENIGRLQKELISYAENKNIIKIKQTAHSLKGIALNLELKNLIGLSESLEKIREIQDLENNHIIEDTITEISSILEQLQKEIKNQCRLVKQINKKNV</sequence>
<dbReference type="PANTHER" id="PTHR45339">
    <property type="entry name" value="HYBRID SIGNAL TRANSDUCTION HISTIDINE KINASE J"/>
    <property type="match status" value="1"/>
</dbReference>
<dbReference type="InterPro" id="IPR011006">
    <property type="entry name" value="CheY-like_superfamily"/>
</dbReference>
<evidence type="ECO:0000313" key="20">
    <source>
        <dbReference type="EMBL" id="MCH7411037.1"/>
    </source>
</evidence>
<evidence type="ECO:0000256" key="16">
    <source>
        <dbReference type="SAM" id="Phobius"/>
    </source>
</evidence>
<evidence type="ECO:0000256" key="1">
    <source>
        <dbReference type="ARBA" id="ARBA00000085"/>
    </source>
</evidence>
<dbReference type="CDD" id="cd17546">
    <property type="entry name" value="REC_hyHK_CKI1_RcsC-like"/>
    <property type="match status" value="1"/>
</dbReference>
<dbReference type="InterPro" id="IPR008207">
    <property type="entry name" value="Sig_transdc_His_kin_Hpt_dom"/>
</dbReference>
<evidence type="ECO:0000256" key="10">
    <source>
        <dbReference type="ARBA" id="ARBA00022840"/>
    </source>
</evidence>
<keyword evidence="11 16" id="KW-1133">Transmembrane helix</keyword>
<keyword evidence="10 20" id="KW-0067">ATP-binding</keyword>
<dbReference type="PANTHER" id="PTHR45339:SF1">
    <property type="entry name" value="HYBRID SIGNAL TRANSDUCTION HISTIDINE KINASE J"/>
    <property type="match status" value="1"/>
</dbReference>
<gene>
    <name evidence="20" type="ORF">MM239_16640</name>
</gene>
<dbReference type="InterPro" id="IPR001789">
    <property type="entry name" value="Sig_transdc_resp-reg_receiver"/>
</dbReference>
<dbReference type="EC" id="2.7.13.3" evidence="3"/>
<dbReference type="InterPro" id="IPR003594">
    <property type="entry name" value="HATPase_dom"/>
</dbReference>
<dbReference type="InterPro" id="IPR003661">
    <property type="entry name" value="HisK_dim/P_dom"/>
</dbReference>
<organism evidence="20 21">
    <name type="scientific">Belliella filtrata</name>
    <dbReference type="NCBI Taxonomy" id="2923435"/>
    <lineage>
        <taxon>Bacteria</taxon>
        <taxon>Pseudomonadati</taxon>
        <taxon>Bacteroidota</taxon>
        <taxon>Cytophagia</taxon>
        <taxon>Cytophagales</taxon>
        <taxon>Cyclobacteriaceae</taxon>
        <taxon>Belliella</taxon>
    </lineage>
</organism>
<reference evidence="20" key="1">
    <citation type="submission" date="2022-03" db="EMBL/GenBank/DDBJ databases">
        <title>De novo assembled genomes of Belliella spp. (Cyclobacteriaceae) strains.</title>
        <authorList>
            <person name="Szabo A."/>
            <person name="Korponai K."/>
            <person name="Felfoldi T."/>
        </authorList>
    </citation>
    <scope>NUCLEOTIDE SEQUENCE</scope>
    <source>
        <strain evidence="20">DSM 111904</strain>
    </source>
</reference>
<evidence type="ECO:0000256" key="4">
    <source>
        <dbReference type="ARBA" id="ARBA00022475"/>
    </source>
</evidence>
<dbReference type="Pfam" id="PF01590">
    <property type="entry name" value="GAF"/>
    <property type="match status" value="1"/>
</dbReference>
<dbReference type="PROSITE" id="PS50109">
    <property type="entry name" value="HIS_KIN"/>
    <property type="match status" value="1"/>
</dbReference>